<dbReference type="Pfam" id="PF00076">
    <property type="entry name" value="RRM_1"/>
    <property type="match status" value="3"/>
</dbReference>
<dbReference type="GeneID" id="54633341"/>
<dbReference type="FunFam" id="3.30.70.330:FF:000508">
    <property type="entry name" value="Protein HRB1"/>
    <property type="match status" value="1"/>
</dbReference>
<organism evidence="12">
    <name type="scientific">Saccharomyces paradoxus</name>
    <name type="common">Yeast</name>
    <name type="synonym">Saccharomyces douglasii</name>
    <dbReference type="NCBI Taxonomy" id="27291"/>
    <lineage>
        <taxon>Eukaryota</taxon>
        <taxon>Fungi</taxon>
        <taxon>Dikarya</taxon>
        <taxon>Ascomycota</taxon>
        <taxon>Saccharomycotina</taxon>
        <taxon>Saccharomycetes</taxon>
        <taxon>Saccharomycetales</taxon>
        <taxon>Saccharomycetaceae</taxon>
        <taxon>Saccharomyces</taxon>
    </lineage>
</organism>
<dbReference type="CDD" id="cd21605">
    <property type="entry name" value="RRM1_HRB1_GBP2"/>
    <property type="match status" value="1"/>
</dbReference>
<dbReference type="GO" id="GO:0010494">
    <property type="term" value="C:cytoplasmic stress granule"/>
    <property type="evidence" value="ECO:0007669"/>
    <property type="project" value="UniProtKB-SubCell"/>
</dbReference>
<reference evidence="12" key="2">
    <citation type="submission" date="2020-01" db="EMBL/GenBank/DDBJ databases">
        <title>Population-level Yeast Reference Genomes.</title>
        <authorList>
            <person name="Yue J.-X."/>
        </authorList>
    </citation>
    <scope>NUCLEOTIDE SEQUENCE</scope>
    <source>
        <strain evidence="12">CBS432</strain>
    </source>
</reference>
<evidence type="ECO:0000313" key="12">
    <source>
        <dbReference type="RefSeq" id="XP_033768930.1"/>
    </source>
</evidence>
<dbReference type="OrthoDB" id="1049195at2759"/>
<dbReference type="InterPro" id="IPR012677">
    <property type="entry name" value="Nucleotide-bd_a/b_plait_sf"/>
</dbReference>
<feature type="compositionally biased region" description="Basic and acidic residues" evidence="10">
    <location>
        <begin position="65"/>
        <end position="113"/>
    </location>
</feature>
<evidence type="ECO:0000256" key="8">
    <source>
        <dbReference type="ARBA" id="ARBA00023242"/>
    </source>
</evidence>
<dbReference type="PANTHER" id="PTHR23003:SF3">
    <property type="entry name" value="FI21236P1-RELATED"/>
    <property type="match status" value="1"/>
</dbReference>
<keyword evidence="5" id="KW-0597">Phosphoprotein</keyword>
<evidence type="ECO:0000256" key="4">
    <source>
        <dbReference type="ARBA" id="ARBA00022490"/>
    </source>
</evidence>
<feature type="compositionally biased region" description="Basic and acidic residues" evidence="10">
    <location>
        <begin position="25"/>
        <end position="38"/>
    </location>
</feature>
<gene>
    <name evidence="12" type="primary">HRB1</name>
    <name evidence="12" type="ORF">SPAR_N03000</name>
</gene>
<accession>A0A8B8UYT6</accession>
<feature type="domain" description="RRM" evidence="11">
    <location>
        <begin position="376"/>
        <end position="453"/>
    </location>
</feature>
<evidence type="ECO:0000256" key="7">
    <source>
        <dbReference type="ARBA" id="ARBA00022884"/>
    </source>
</evidence>
<evidence type="ECO:0000259" key="11">
    <source>
        <dbReference type="PROSITE" id="PS50102"/>
    </source>
</evidence>
<dbReference type="RefSeq" id="XP_033768930.1">
    <property type="nucleotide sequence ID" value="XM_033913039.1"/>
</dbReference>
<evidence type="ECO:0000256" key="6">
    <source>
        <dbReference type="ARBA" id="ARBA00022737"/>
    </source>
</evidence>
<dbReference type="SUPFAM" id="SSF54928">
    <property type="entry name" value="RNA-binding domain, RBD"/>
    <property type="match status" value="2"/>
</dbReference>
<dbReference type="SMART" id="SM00360">
    <property type="entry name" value="RRM"/>
    <property type="match status" value="3"/>
</dbReference>
<dbReference type="Gene3D" id="3.30.70.330">
    <property type="match status" value="3"/>
</dbReference>
<keyword evidence="6" id="KW-0677">Repeat</keyword>
<evidence type="ECO:0000256" key="2">
    <source>
        <dbReference type="ARBA" id="ARBA00004201"/>
    </source>
</evidence>
<reference evidence="12" key="4">
    <citation type="submission" date="2025-08" db="UniProtKB">
        <authorList>
            <consortium name="RefSeq"/>
        </authorList>
    </citation>
    <scope>IDENTIFICATION</scope>
    <source>
        <strain evidence="12">CBS432</strain>
    </source>
</reference>
<keyword evidence="4" id="KW-0963">Cytoplasm</keyword>
<proteinExistence type="predicted"/>
<evidence type="ECO:0000256" key="10">
    <source>
        <dbReference type="SAM" id="MobiDB-lite"/>
    </source>
</evidence>
<feature type="compositionally biased region" description="Basic residues" evidence="10">
    <location>
        <begin position="14"/>
        <end position="24"/>
    </location>
</feature>
<protein>
    <submittedName>
        <fullName evidence="12">mRNA-binding protein</fullName>
    </submittedName>
</protein>
<dbReference type="VEuPathDB" id="FungiDB:SPAR_N03000"/>
<dbReference type="InterPro" id="IPR050374">
    <property type="entry name" value="RRT5_SRSF_SR"/>
</dbReference>
<dbReference type="KEGG" id="spao:SPAR_N03000"/>
<evidence type="ECO:0000256" key="3">
    <source>
        <dbReference type="ARBA" id="ARBA00004210"/>
    </source>
</evidence>
<keyword evidence="8" id="KW-0539">Nucleus</keyword>
<feature type="domain" description="RRM" evidence="11">
    <location>
        <begin position="161"/>
        <end position="237"/>
    </location>
</feature>
<dbReference type="PANTHER" id="PTHR23003">
    <property type="entry name" value="RNA RECOGNITION MOTIF RRM DOMAIN CONTAINING PROTEIN"/>
    <property type="match status" value="1"/>
</dbReference>
<dbReference type="PROSITE" id="PS50102">
    <property type="entry name" value="RRM"/>
    <property type="match status" value="3"/>
</dbReference>
<feature type="domain" description="RRM" evidence="11">
    <location>
        <begin position="261"/>
        <end position="338"/>
    </location>
</feature>
<reference evidence="12" key="1">
    <citation type="journal article" date="2017" name="Nat. Genet.">
        <title>Contrasting evolutionary genome dynamics between domesticated and wild yeasts.</title>
        <authorList>
            <person name="Yue J.X."/>
            <person name="Li J."/>
            <person name="Aigrain L."/>
            <person name="Hallin J."/>
            <person name="Persson K."/>
            <person name="Oliver K."/>
            <person name="Bergstrom A."/>
            <person name="Coupland P."/>
            <person name="Warringer J."/>
            <person name="Lagomarsino M.C."/>
            <person name="Fischer G."/>
            <person name="Durbin R."/>
            <person name="Liti G."/>
        </authorList>
    </citation>
    <scope>NUCLEOTIDE SEQUENCE</scope>
    <source>
        <strain evidence="12">CBS432</strain>
    </source>
</reference>
<dbReference type="GO" id="GO:0003682">
    <property type="term" value="F:chromatin binding"/>
    <property type="evidence" value="ECO:0007669"/>
    <property type="project" value="UniProtKB-ARBA"/>
</dbReference>
<keyword evidence="7 9" id="KW-0694">RNA-binding</keyword>
<reference evidence="12" key="3">
    <citation type="submission" date="2025-07" db="EMBL/GenBank/DDBJ databases">
        <authorList>
            <consortium name="NCBI Genome Project"/>
        </authorList>
    </citation>
    <scope>NUCLEOTIDE SEQUENCE</scope>
    <source>
        <strain evidence="12">CBS432</strain>
    </source>
</reference>
<dbReference type="GO" id="GO:0005634">
    <property type="term" value="C:nucleus"/>
    <property type="evidence" value="ECO:0007669"/>
    <property type="project" value="UniProtKB-SubCell"/>
</dbReference>
<evidence type="ECO:0000256" key="5">
    <source>
        <dbReference type="ARBA" id="ARBA00022553"/>
    </source>
</evidence>
<dbReference type="GO" id="GO:0003729">
    <property type="term" value="F:mRNA binding"/>
    <property type="evidence" value="ECO:0007669"/>
    <property type="project" value="TreeGrafter"/>
</dbReference>
<dbReference type="AlphaFoldDB" id="A0A8B8UYT6"/>
<dbReference type="GO" id="GO:0071028">
    <property type="term" value="P:nuclear mRNA surveillance"/>
    <property type="evidence" value="ECO:0007669"/>
    <property type="project" value="UniProtKB-ARBA"/>
</dbReference>
<evidence type="ECO:0000256" key="9">
    <source>
        <dbReference type="PROSITE-ProRule" id="PRU00176"/>
    </source>
</evidence>
<sequence length="454" mass="52110">MSDQEKSSENNNRSRSRSRSPVRRRMSDDRGYERDNHSSRGSGSYNGRRRFADTYRGSRGSGEYKGGRERPDYRERERFNNRDNPRSRDRYEDRRRGRDGAGRYGNRRDDYSRNYKSRHNTRDDSRRGGFSNSGARGDYGPLLARELDSTYEEKVNRNYSNSIFVGNLTYDSTPEDLTEFFSQIGKVVRADIITSRGHHRGMGTVEFTNSDDVDKAIRQYDGAFFMDRKIFVRQDNPPPSNNIKERKGLDRGELRHNRKTHEIIVKNLPSSVNWQALKDMFKECGNVAHADVELDDDGVSTGSGTVSFYDIKDLHRAIEKYNGYDVEGNVLDVKLKESVRNHNDGDDIDIPMEDSPVNEEARKFTENVFGGGERNKLIYCSNLPFSTANSDLYDLFETIGKVNNAELRYDSRGAPTGIAVVEYDNVDDADVCIERLNNYNYGGCDLDISYAKRL</sequence>
<dbReference type="GO" id="GO:0000932">
    <property type="term" value="C:P-body"/>
    <property type="evidence" value="ECO:0007669"/>
    <property type="project" value="UniProtKB-SubCell"/>
</dbReference>
<feature type="region of interest" description="Disordered" evidence="10">
    <location>
        <begin position="1"/>
        <end position="141"/>
    </location>
</feature>
<dbReference type="InterPro" id="IPR035979">
    <property type="entry name" value="RBD_domain_sf"/>
</dbReference>
<dbReference type="InterPro" id="IPR000504">
    <property type="entry name" value="RRM_dom"/>
</dbReference>
<comment type="subcellular location">
    <subcellularLocation>
        <location evidence="2">Cytoplasm</location>
        <location evidence="2">P-body</location>
    </subcellularLocation>
    <subcellularLocation>
        <location evidence="3">Cytoplasm</location>
        <location evidence="3">Stress granule</location>
    </subcellularLocation>
    <subcellularLocation>
        <location evidence="1">Nucleus</location>
    </subcellularLocation>
</comment>
<evidence type="ECO:0000256" key="1">
    <source>
        <dbReference type="ARBA" id="ARBA00004123"/>
    </source>
</evidence>
<name>A0A8B8UYT6_SACPA</name>
<dbReference type="CDD" id="cd21607">
    <property type="entry name" value="RRM3_HRB1_GBP2"/>
    <property type="match status" value="1"/>
</dbReference>